<dbReference type="NCBIfam" id="NF011765">
    <property type="entry name" value="PRK15219.1"/>
    <property type="match status" value="1"/>
</dbReference>
<dbReference type="EMBL" id="CP035532">
    <property type="protein sequence ID" value="QBA19769.1"/>
    <property type="molecule type" value="Genomic_DNA"/>
</dbReference>
<keyword evidence="2" id="KW-0862">Zinc</keyword>
<proteinExistence type="inferred from homology"/>
<evidence type="ECO:0000256" key="1">
    <source>
        <dbReference type="ARBA" id="ARBA00006217"/>
    </source>
</evidence>
<evidence type="ECO:0000313" key="4">
    <source>
        <dbReference type="EMBL" id="QBA19769.1"/>
    </source>
</evidence>
<feature type="binding site" evidence="2">
    <location>
        <position position="91"/>
    </location>
    <ligand>
        <name>Zn(2+)</name>
        <dbReference type="ChEBI" id="CHEBI:29105"/>
    </ligand>
</feature>
<name>A0A411DH97_CHRID</name>
<accession>A0A411DH97</accession>
<dbReference type="PANTHER" id="PTHR11002:SF79">
    <property type="entry name" value="CARBONIC ANHYDRASE 2"/>
    <property type="match status" value="1"/>
</dbReference>
<dbReference type="InterPro" id="IPR001765">
    <property type="entry name" value="Carbonic_anhydrase"/>
</dbReference>
<sequence>MNKKKNILLSLLLCGLAVSCKKAENRESPSKSSPQIIKKEQQDKLTGEEVLKDFMEGNKRFREGTVTVRNHTKRTRTLVNGQFPKAVVISCSDNRVPVEDIFDQGLGDIFVESVAGNFVDEDVLGSTEYACAVAGAKLIMVMGHQHCGVVKAAIDNVRFGNITATLYRIRPAVNISLSFTGMKNSRNNEFVKFVSENNVRIALSEIRKKSPILKEMEDNGKIKIVGTLYSPADGILQLVK</sequence>
<protein>
    <submittedName>
        <fullName evidence="4">Carbonic anhydrase</fullName>
    </submittedName>
</protein>
<feature type="binding site" evidence="2">
    <location>
        <position position="144"/>
    </location>
    <ligand>
        <name>Zn(2+)</name>
        <dbReference type="ChEBI" id="CHEBI:29105"/>
    </ligand>
</feature>
<comment type="cofactor">
    <cofactor evidence="2">
        <name>Zn(2+)</name>
        <dbReference type="ChEBI" id="CHEBI:29105"/>
    </cofactor>
    <text evidence="2">Binds 1 zinc ion per subunit.</text>
</comment>
<dbReference type="GO" id="GO:0004089">
    <property type="term" value="F:carbonate dehydratase activity"/>
    <property type="evidence" value="ECO:0007669"/>
    <property type="project" value="InterPro"/>
</dbReference>
<gene>
    <name evidence="4" type="ORF">EU348_00760</name>
</gene>
<dbReference type="AlphaFoldDB" id="A0A411DH97"/>
<dbReference type="PANTHER" id="PTHR11002">
    <property type="entry name" value="CARBONIC ANHYDRASE"/>
    <property type="match status" value="1"/>
</dbReference>
<feature type="binding site" evidence="2">
    <location>
        <position position="93"/>
    </location>
    <ligand>
        <name>Zn(2+)</name>
        <dbReference type="ChEBI" id="CHEBI:29105"/>
    </ligand>
</feature>
<dbReference type="SUPFAM" id="SSF53056">
    <property type="entry name" value="beta-carbonic anhydrase, cab"/>
    <property type="match status" value="1"/>
</dbReference>
<dbReference type="InterPro" id="IPR036874">
    <property type="entry name" value="Carbonic_anhydrase_sf"/>
</dbReference>
<reference evidence="4" key="1">
    <citation type="submission" date="2019-01" db="EMBL/GenBank/DDBJ databases">
        <title>Whole Genome Sequencing for Putative Detection of Antimicrobial Resistance and Potential Virulence Factors in Chryseobacterium indologenes isolated from Nile Tilapia in Tanzania.</title>
        <authorList>
            <person name="Mwega E."/>
            <person name="Mutoloki S."/>
            <person name="Mugimba K."/>
            <person name="Colquhoun D."/>
            <person name="Mdegela R."/>
            <person name="Evensen O."/>
            <person name="Wasteson Y."/>
        </authorList>
    </citation>
    <scope>NUCLEOTIDE SEQUENCE [LARGE SCALE GENOMIC DNA]</scope>
    <source>
        <strain evidence="4">StR 01</strain>
    </source>
</reference>
<dbReference type="Gene3D" id="3.40.1050.10">
    <property type="entry name" value="Carbonic anhydrase"/>
    <property type="match status" value="1"/>
</dbReference>
<feature type="binding site" evidence="2">
    <location>
        <position position="147"/>
    </location>
    <ligand>
        <name>Zn(2+)</name>
        <dbReference type="ChEBI" id="CHEBI:29105"/>
    </ligand>
</feature>
<dbReference type="GO" id="GO:0008270">
    <property type="term" value="F:zinc ion binding"/>
    <property type="evidence" value="ECO:0007669"/>
    <property type="project" value="InterPro"/>
</dbReference>
<evidence type="ECO:0000256" key="2">
    <source>
        <dbReference type="PIRSR" id="PIRSR601765-1"/>
    </source>
</evidence>
<dbReference type="SMART" id="SM00947">
    <property type="entry name" value="Pro_CA"/>
    <property type="match status" value="1"/>
</dbReference>
<comment type="similarity">
    <text evidence="1">Belongs to the beta-class carbonic anhydrase family.</text>
</comment>
<evidence type="ECO:0000256" key="3">
    <source>
        <dbReference type="SAM" id="MobiDB-lite"/>
    </source>
</evidence>
<dbReference type="Pfam" id="PF00484">
    <property type="entry name" value="Pro_CA"/>
    <property type="match status" value="1"/>
</dbReference>
<dbReference type="PROSITE" id="PS51257">
    <property type="entry name" value="PROKAR_LIPOPROTEIN"/>
    <property type="match status" value="1"/>
</dbReference>
<feature type="region of interest" description="Disordered" evidence="3">
    <location>
        <begin position="24"/>
        <end position="43"/>
    </location>
</feature>
<dbReference type="CDD" id="cd03378">
    <property type="entry name" value="beta_CA_cladeC"/>
    <property type="match status" value="1"/>
</dbReference>
<keyword evidence="2" id="KW-0479">Metal-binding</keyword>
<organism evidence="4">
    <name type="scientific">Chryseobacterium indologenes</name>
    <name type="common">Flavobacterium indologenes</name>
    <dbReference type="NCBI Taxonomy" id="253"/>
    <lineage>
        <taxon>Bacteria</taxon>
        <taxon>Pseudomonadati</taxon>
        <taxon>Bacteroidota</taxon>
        <taxon>Flavobacteriia</taxon>
        <taxon>Flavobacteriales</taxon>
        <taxon>Weeksellaceae</taxon>
        <taxon>Chryseobacterium group</taxon>
        <taxon>Chryseobacterium</taxon>
    </lineage>
</organism>